<evidence type="ECO:0000313" key="2">
    <source>
        <dbReference type="Proteomes" id="UP001488838"/>
    </source>
</evidence>
<sequence>MRVLEFRSPQENGR</sequence>
<keyword evidence="2" id="KW-1185">Reference proteome</keyword>
<protein>
    <submittedName>
        <fullName evidence="1">Uncharacterized protein</fullName>
    </submittedName>
</protein>
<comment type="caution">
    <text evidence="1">The sequence shown here is derived from an EMBL/GenBank/DDBJ whole genome shotgun (WGS) entry which is preliminary data.</text>
</comment>
<organism evidence="1 2">
    <name type="scientific">Myodes glareolus</name>
    <name type="common">Bank vole</name>
    <name type="synonym">Clethrionomys glareolus</name>
    <dbReference type="NCBI Taxonomy" id="447135"/>
    <lineage>
        <taxon>Eukaryota</taxon>
        <taxon>Metazoa</taxon>
        <taxon>Chordata</taxon>
        <taxon>Craniata</taxon>
        <taxon>Vertebrata</taxon>
        <taxon>Euteleostomi</taxon>
        <taxon>Mammalia</taxon>
        <taxon>Eutheria</taxon>
        <taxon>Euarchontoglires</taxon>
        <taxon>Glires</taxon>
        <taxon>Rodentia</taxon>
        <taxon>Myomorpha</taxon>
        <taxon>Muroidea</taxon>
        <taxon>Cricetidae</taxon>
        <taxon>Arvicolinae</taxon>
        <taxon>Myodes</taxon>
    </lineage>
</organism>
<name>A0AAW0JLT7_MYOGA</name>
<reference evidence="1 2" key="1">
    <citation type="journal article" date="2023" name="bioRxiv">
        <title>Conserved and derived expression patterns and positive selection on dental genes reveal complex evolutionary context of ever-growing rodent molars.</title>
        <authorList>
            <person name="Calamari Z.T."/>
            <person name="Song A."/>
            <person name="Cohen E."/>
            <person name="Akter M."/>
            <person name="Roy R.D."/>
            <person name="Hallikas O."/>
            <person name="Christensen M.M."/>
            <person name="Li P."/>
            <person name="Marangoni P."/>
            <person name="Jernvall J."/>
            <person name="Klein O.D."/>
        </authorList>
    </citation>
    <scope>NUCLEOTIDE SEQUENCE [LARGE SCALE GENOMIC DNA]</scope>
    <source>
        <strain evidence="1">V071</strain>
    </source>
</reference>
<accession>A0AAW0JLT7</accession>
<gene>
    <name evidence="1" type="ORF">U0070_013629</name>
</gene>
<proteinExistence type="predicted"/>
<dbReference type="Proteomes" id="UP001488838">
    <property type="component" value="Unassembled WGS sequence"/>
</dbReference>
<dbReference type="EMBL" id="JBBHLL010000028">
    <property type="protein sequence ID" value="KAK7828003.1"/>
    <property type="molecule type" value="Genomic_DNA"/>
</dbReference>
<evidence type="ECO:0000313" key="1">
    <source>
        <dbReference type="EMBL" id="KAK7828003.1"/>
    </source>
</evidence>